<keyword evidence="1" id="KW-0472">Membrane</keyword>
<proteinExistence type="predicted"/>
<organism evidence="3 4">
    <name type="scientific">Cinara cedri</name>
    <dbReference type="NCBI Taxonomy" id="506608"/>
    <lineage>
        <taxon>Eukaryota</taxon>
        <taxon>Metazoa</taxon>
        <taxon>Ecdysozoa</taxon>
        <taxon>Arthropoda</taxon>
        <taxon>Hexapoda</taxon>
        <taxon>Insecta</taxon>
        <taxon>Pterygota</taxon>
        <taxon>Neoptera</taxon>
        <taxon>Paraneoptera</taxon>
        <taxon>Hemiptera</taxon>
        <taxon>Sternorrhyncha</taxon>
        <taxon>Aphidomorpha</taxon>
        <taxon>Aphidoidea</taxon>
        <taxon>Aphididae</taxon>
        <taxon>Lachninae</taxon>
        <taxon>Cinara</taxon>
    </lineage>
</organism>
<protein>
    <recommendedName>
        <fullName evidence="2">Transposable element P transposase-like RNase H domain-containing protein</fullName>
    </recommendedName>
</protein>
<gene>
    <name evidence="3" type="ORF">CINCED_3A012167</name>
</gene>
<keyword evidence="4" id="KW-1185">Reference proteome</keyword>
<reference evidence="3 4" key="1">
    <citation type="submission" date="2019-08" db="EMBL/GenBank/DDBJ databases">
        <authorList>
            <person name="Alioto T."/>
            <person name="Alioto T."/>
            <person name="Gomez Garrido J."/>
        </authorList>
    </citation>
    <scope>NUCLEOTIDE SEQUENCE [LARGE SCALE GENOMIC DNA]</scope>
</reference>
<evidence type="ECO:0000313" key="4">
    <source>
        <dbReference type="Proteomes" id="UP000325440"/>
    </source>
</evidence>
<dbReference type="InterPro" id="IPR048365">
    <property type="entry name" value="TNP-like_RNaseH_N"/>
</dbReference>
<dbReference type="Pfam" id="PF21787">
    <property type="entry name" value="TNP-like_RNaseH_N"/>
    <property type="match status" value="1"/>
</dbReference>
<accession>A0A5E4NJS7</accession>
<feature type="transmembrane region" description="Helical" evidence="1">
    <location>
        <begin position="49"/>
        <end position="68"/>
    </location>
</feature>
<evidence type="ECO:0000259" key="2">
    <source>
        <dbReference type="Pfam" id="PF21787"/>
    </source>
</evidence>
<feature type="domain" description="Transposable element P transposase-like RNase H" evidence="2">
    <location>
        <begin position="24"/>
        <end position="79"/>
    </location>
</feature>
<dbReference type="AlphaFoldDB" id="A0A5E4NJS7"/>
<keyword evidence="1" id="KW-0812">Transmembrane</keyword>
<sequence>MLQESYRIYKNKGLVDFGEDCKNLEVKYFQPVTVFTSRGSVVGTELAKFVFTCTILLAQVGAIVHGFVSDGAQKNRKVVD</sequence>
<dbReference type="EMBL" id="CABPRJ010002393">
    <property type="protein sequence ID" value="VVC45062.1"/>
    <property type="molecule type" value="Genomic_DNA"/>
</dbReference>
<name>A0A5E4NJS7_9HEMI</name>
<evidence type="ECO:0000313" key="3">
    <source>
        <dbReference type="EMBL" id="VVC45062.1"/>
    </source>
</evidence>
<dbReference type="OrthoDB" id="6613714at2759"/>
<evidence type="ECO:0000256" key="1">
    <source>
        <dbReference type="SAM" id="Phobius"/>
    </source>
</evidence>
<dbReference type="Proteomes" id="UP000325440">
    <property type="component" value="Unassembled WGS sequence"/>
</dbReference>
<keyword evidence="1" id="KW-1133">Transmembrane helix</keyword>